<accession>A0AAV8TWU8</accession>
<evidence type="ECO:0000256" key="2">
    <source>
        <dbReference type="ARBA" id="ARBA00022801"/>
    </source>
</evidence>
<keyword evidence="4" id="KW-1185">Reference proteome</keyword>
<dbReference type="InterPro" id="IPR044925">
    <property type="entry name" value="His-Me_finger_sf"/>
</dbReference>
<name>A0AAV8TWU8_9ROSI</name>
<comment type="caution">
    <text evidence="3">The sequence shown here is derived from an EMBL/GenBank/DDBJ whole genome shotgun (WGS) entry which is preliminary data.</text>
</comment>
<protein>
    <submittedName>
        <fullName evidence="3">Uncharacterized protein</fullName>
    </submittedName>
</protein>
<evidence type="ECO:0000313" key="4">
    <source>
        <dbReference type="Proteomes" id="UP001159364"/>
    </source>
</evidence>
<dbReference type="Pfam" id="PF04231">
    <property type="entry name" value="Endonuclease_1"/>
    <property type="match status" value="2"/>
</dbReference>
<gene>
    <name evidence="3" type="ORF">K2173_011528</name>
</gene>
<dbReference type="PANTHER" id="PTHR33607:SF2">
    <property type="entry name" value="ENDONUCLEASE-1"/>
    <property type="match status" value="1"/>
</dbReference>
<dbReference type="SUPFAM" id="SSF54060">
    <property type="entry name" value="His-Me finger endonucleases"/>
    <property type="match status" value="2"/>
</dbReference>
<dbReference type="Proteomes" id="UP001159364">
    <property type="component" value="Linkage Group LG03"/>
</dbReference>
<dbReference type="EMBL" id="JAIWQS010000003">
    <property type="protein sequence ID" value="KAJ8770193.1"/>
    <property type="molecule type" value="Genomic_DNA"/>
</dbReference>
<reference evidence="3 4" key="1">
    <citation type="submission" date="2021-09" db="EMBL/GenBank/DDBJ databases">
        <title>Genomic insights and catalytic innovation underlie evolution of tropane alkaloids biosynthesis.</title>
        <authorList>
            <person name="Wang Y.-J."/>
            <person name="Tian T."/>
            <person name="Huang J.-P."/>
            <person name="Huang S.-X."/>
        </authorList>
    </citation>
    <scope>NUCLEOTIDE SEQUENCE [LARGE SCALE GENOMIC DNA]</scope>
    <source>
        <strain evidence="3">KIB-2018</strain>
        <tissue evidence="3">Leaf</tissue>
    </source>
</reference>
<dbReference type="AlphaFoldDB" id="A0AAV8TWU8"/>
<proteinExistence type="predicted"/>
<dbReference type="GO" id="GO:0016787">
    <property type="term" value="F:hydrolase activity"/>
    <property type="evidence" value="ECO:0007669"/>
    <property type="project" value="UniProtKB-KW"/>
</dbReference>
<keyword evidence="1" id="KW-0540">Nuclease</keyword>
<dbReference type="GO" id="GO:0004518">
    <property type="term" value="F:nuclease activity"/>
    <property type="evidence" value="ECO:0007669"/>
    <property type="project" value="UniProtKB-KW"/>
</dbReference>
<evidence type="ECO:0000256" key="1">
    <source>
        <dbReference type="ARBA" id="ARBA00022722"/>
    </source>
</evidence>
<dbReference type="InterPro" id="IPR007346">
    <property type="entry name" value="Endonuclease-I"/>
</dbReference>
<sequence length="389" mass="44422">MQCFSLVIQSCLKLTAKDRALNGKMKSFSKLGVKRESYKVSFVKKPRDYSFAITSIPTLVQIPISYLWSKTVWRIVTVYLLFLISGFAVAPAQSAISHPCEDVDSYYGGVGLLKGKALKTRLYSIISPHRPLSYKQVWDALSILDAANAYCPEISEDVIEIYSLKVVSKRLAGKPEGWNREHLWPRSYGVANWPLLTDIHNIRPADVNVNSSRGNKYYGECHVTSVKCLKPAHKEATLDTETDGQIWAPPVQDFSTHQWNVWQCFKKSFFGLGYLISMEITREANQIKPYVRGDIARAIMYMAICYGFHQPGGRNLYLSDSPNIENREMGLLSSLLRWNEIDTPSWEEKLRNERICKFYQHNRNPFVDHPEYANLIWTTASNHGNLGSH</sequence>
<keyword evidence="2" id="KW-0378">Hydrolase</keyword>
<dbReference type="PANTHER" id="PTHR33607">
    <property type="entry name" value="ENDONUCLEASE-1"/>
    <property type="match status" value="1"/>
</dbReference>
<evidence type="ECO:0000313" key="3">
    <source>
        <dbReference type="EMBL" id="KAJ8770193.1"/>
    </source>
</evidence>
<organism evidence="3 4">
    <name type="scientific">Erythroxylum novogranatense</name>
    <dbReference type="NCBI Taxonomy" id="1862640"/>
    <lineage>
        <taxon>Eukaryota</taxon>
        <taxon>Viridiplantae</taxon>
        <taxon>Streptophyta</taxon>
        <taxon>Embryophyta</taxon>
        <taxon>Tracheophyta</taxon>
        <taxon>Spermatophyta</taxon>
        <taxon>Magnoliopsida</taxon>
        <taxon>eudicotyledons</taxon>
        <taxon>Gunneridae</taxon>
        <taxon>Pentapetalae</taxon>
        <taxon>rosids</taxon>
        <taxon>fabids</taxon>
        <taxon>Malpighiales</taxon>
        <taxon>Erythroxylaceae</taxon>
        <taxon>Erythroxylum</taxon>
    </lineage>
</organism>